<evidence type="ECO:0000313" key="11">
    <source>
        <dbReference type="Proteomes" id="UP000886860"/>
    </source>
</evidence>
<reference evidence="10" key="1">
    <citation type="submission" date="2020-10" db="EMBL/GenBank/DDBJ databases">
        <authorList>
            <person name="Gilroy R."/>
        </authorList>
    </citation>
    <scope>NUCLEOTIDE SEQUENCE</scope>
    <source>
        <strain evidence="10">CHK123-3438</strain>
    </source>
</reference>
<dbReference type="Proteomes" id="UP000886860">
    <property type="component" value="Unassembled WGS sequence"/>
</dbReference>
<dbReference type="SUPFAM" id="SSF56281">
    <property type="entry name" value="Metallo-hydrolase/oxidoreductase"/>
    <property type="match status" value="1"/>
</dbReference>
<dbReference type="EMBL" id="DVKS01000024">
    <property type="protein sequence ID" value="HIT40749.1"/>
    <property type="molecule type" value="Genomic_DNA"/>
</dbReference>
<reference evidence="10" key="2">
    <citation type="journal article" date="2021" name="PeerJ">
        <title>Extensive microbial diversity within the chicken gut microbiome revealed by metagenomics and culture.</title>
        <authorList>
            <person name="Gilroy R."/>
            <person name="Ravi A."/>
            <person name="Getino M."/>
            <person name="Pursley I."/>
            <person name="Horton D.L."/>
            <person name="Alikhan N.F."/>
            <person name="Baker D."/>
            <person name="Gharbi K."/>
            <person name="Hall N."/>
            <person name="Watson M."/>
            <person name="Adriaenssens E.M."/>
            <person name="Foster-Nyarko E."/>
            <person name="Jarju S."/>
            <person name="Secka A."/>
            <person name="Antonio M."/>
            <person name="Oren A."/>
            <person name="Chaudhuri R.R."/>
            <person name="La Ragione R."/>
            <person name="Hildebrand F."/>
            <person name="Pallen M.J."/>
        </authorList>
    </citation>
    <scope>NUCLEOTIDE SEQUENCE</scope>
    <source>
        <strain evidence="10">CHK123-3438</strain>
    </source>
</reference>
<dbReference type="AlphaFoldDB" id="A0A9D1KEE4"/>
<feature type="transmembrane region" description="Helical" evidence="6">
    <location>
        <begin position="352"/>
        <end position="375"/>
    </location>
</feature>
<evidence type="ECO:0000256" key="4">
    <source>
        <dbReference type="ARBA" id="ARBA00022989"/>
    </source>
</evidence>
<feature type="transmembrane region" description="Helical" evidence="6">
    <location>
        <begin position="320"/>
        <end position="340"/>
    </location>
</feature>
<dbReference type="Pfam" id="PF13567">
    <property type="entry name" value="DUF4131"/>
    <property type="match status" value="1"/>
</dbReference>
<dbReference type="PANTHER" id="PTHR30619">
    <property type="entry name" value="DNA INTERNALIZATION/COMPETENCE PROTEIN COMEC/REC2"/>
    <property type="match status" value="1"/>
</dbReference>
<feature type="domain" description="DUF4131" evidence="9">
    <location>
        <begin position="5"/>
        <end position="130"/>
    </location>
</feature>
<name>A0A9D1KEE4_9FIRM</name>
<dbReference type="InterPro" id="IPR052159">
    <property type="entry name" value="Competence_DNA_uptake"/>
</dbReference>
<evidence type="ECO:0000256" key="3">
    <source>
        <dbReference type="ARBA" id="ARBA00022692"/>
    </source>
</evidence>
<dbReference type="Pfam" id="PF00753">
    <property type="entry name" value="Lactamase_B"/>
    <property type="match status" value="1"/>
</dbReference>
<proteinExistence type="predicted"/>
<dbReference type="NCBIfam" id="TIGR00360">
    <property type="entry name" value="ComEC_N-term"/>
    <property type="match status" value="1"/>
</dbReference>
<keyword evidence="5 6" id="KW-0472">Membrane</keyword>
<feature type="transmembrane region" description="Helical" evidence="6">
    <location>
        <begin position="217"/>
        <end position="237"/>
    </location>
</feature>
<sequence length="782" mass="85243">MRSVILRMLLLLCIFGAGWGRMAAAFQKDRRLQTQLPEDGKQILAEGYAVGLEEKETWHVITLKTENLGKILVYAEKEEETKEMPFSIGERLQAAGQVSRFEAAGNPGQFDLGRYYRSKGISLSLFADRVRKTGEGNWPYLDGLFWIRRRLSSVLEEICDPEDLGIFQAAILGEKGGMDEKIQDLYQKSGIAHLLAISGLHLSLMGAGFYRILRRAGLGFGAAGAAGCAAVISYGIMTGASGSAVRAVIMLSVSFLASYLGRTYDLLSALSLAAVLLSGSNPFVIGESGFQLSFGAVLGIGFVGEILKKGLEPKGGFQESLLTSVGIQLVTGPIVLWHYYQYPLYGIVLNLLVVPLMGYVIISGLLGMGAGLFSVSLGRAALGSGHYILLLYQCLCIFFLDLPGSQLIMGRPQPVRLLWYGAAVAGFLCWIRYGGKRTHNSAEKHKESGKNNEGIKGEFLTRWVIFLFGSAACFFLLMPERQEGMVLCFMDVGQGDGAVIRTEKGAICFSGLSGLNPQENSSGRNEEFCRPLDRRGITVLADSGSTSDKNAGENRLAPYLKYHGIGAVDIIMVSHGDADHISGLLYLLEECKEIAAGCLVLPEAGRGDAAYEELIRAAGERKMAVRYMDAGDQIQAGDLFLTCLYPGKGEELQNPDRNRQSLVVKGDYQGFHFLLTGDTSQECELRILERIDEKLLDEVQVLKAAHHGSRYSNSQEFLDAVSPAVTVISYGEGNRYGHPHGETEERIRQSGSRILKTGELGAVTFYVGKGKAGYQVYRKNPP</sequence>
<protein>
    <submittedName>
        <fullName evidence="10">ComEC/Rec2 family competence protein</fullName>
    </submittedName>
</protein>
<keyword evidence="3 6" id="KW-0812">Transmembrane</keyword>
<dbReference type="InterPro" id="IPR004477">
    <property type="entry name" value="ComEC_N"/>
</dbReference>
<dbReference type="InterPro" id="IPR035681">
    <property type="entry name" value="ComA-like_MBL"/>
</dbReference>
<dbReference type="PANTHER" id="PTHR30619:SF1">
    <property type="entry name" value="RECOMBINATION PROTEIN 2"/>
    <property type="match status" value="1"/>
</dbReference>
<feature type="transmembrane region" description="Helical" evidence="6">
    <location>
        <begin position="459"/>
        <end position="478"/>
    </location>
</feature>
<evidence type="ECO:0000313" key="10">
    <source>
        <dbReference type="EMBL" id="HIT40749.1"/>
    </source>
</evidence>
<dbReference type="InterPro" id="IPR001279">
    <property type="entry name" value="Metallo-B-lactamas"/>
</dbReference>
<organism evidence="10 11">
    <name type="scientific">Candidatus Caccovicinus merdipullorum</name>
    <dbReference type="NCBI Taxonomy" id="2840724"/>
    <lineage>
        <taxon>Bacteria</taxon>
        <taxon>Bacillati</taxon>
        <taxon>Bacillota</taxon>
        <taxon>Clostridia</taxon>
        <taxon>Eubacteriales</taxon>
        <taxon>Candidatus Caccovicinus</taxon>
    </lineage>
</organism>
<feature type="transmembrane region" description="Helical" evidence="6">
    <location>
        <begin position="191"/>
        <end position="210"/>
    </location>
</feature>
<feature type="transmembrane region" description="Helical" evidence="6">
    <location>
        <begin position="290"/>
        <end position="308"/>
    </location>
</feature>
<keyword evidence="2" id="KW-1003">Cell membrane</keyword>
<evidence type="ECO:0000259" key="8">
    <source>
        <dbReference type="Pfam" id="PF03772"/>
    </source>
</evidence>
<dbReference type="InterPro" id="IPR025405">
    <property type="entry name" value="DUF4131"/>
</dbReference>
<keyword evidence="4 6" id="KW-1133">Transmembrane helix</keyword>
<dbReference type="Gene3D" id="3.60.15.10">
    <property type="entry name" value="Ribonuclease Z/Hydroxyacylglutathione hydrolase-like"/>
    <property type="match status" value="1"/>
</dbReference>
<evidence type="ECO:0000256" key="1">
    <source>
        <dbReference type="ARBA" id="ARBA00004651"/>
    </source>
</evidence>
<evidence type="ECO:0000256" key="6">
    <source>
        <dbReference type="SAM" id="Phobius"/>
    </source>
</evidence>
<evidence type="ECO:0000256" key="2">
    <source>
        <dbReference type="ARBA" id="ARBA00022475"/>
    </source>
</evidence>
<accession>A0A9D1KEE4</accession>
<feature type="domain" description="ComEC/Rec2-related protein" evidence="8">
    <location>
        <begin position="171"/>
        <end position="431"/>
    </location>
</feature>
<comment type="caution">
    <text evidence="10">The sequence shown here is derived from an EMBL/GenBank/DDBJ whole genome shotgun (WGS) entry which is preliminary data.</text>
</comment>
<evidence type="ECO:0000259" key="9">
    <source>
        <dbReference type="Pfam" id="PF13567"/>
    </source>
</evidence>
<dbReference type="Pfam" id="PF03772">
    <property type="entry name" value="Competence"/>
    <property type="match status" value="1"/>
</dbReference>
<dbReference type="CDD" id="cd07731">
    <property type="entry name" value="ComA-like_MBL-fold"/>
    <property type="match status" value="1"/>
</dbReference>
<feature type="transmembrane region" description="Helical" evidence="6">
    <location>
        <begin position="267"/>
        <end position="284"/>
    </location>
</feature>
<dbReference type="GO" id="GO:0005886">
    <property type="term" value="C:plasma membrane"/>
    <property type="evidence" value="ECO:0007669"/>
    <property type="project" value="UniProtKB-SubCell"/>
</dbReference>
<feature type="transmembrane region" description="Helical" evidence="6">
    <location>
        <begin position="387"/>
        <end position="405"/>
    </location>
</feature>
<comment type="subcellular location">
    <subcellularLocation>
        <location evidence="1">Cell membrane</location>
        <topology evidence="1">Multi-pass membrane protein</topology>
    </subcellularLocation>
</comment>
<feature type="transmembrane region" description="Helical" evidence="6">
    <location>
        <begin position="417"/>
        <end position="435"/>
    </location>
</feature>
<gene>
    <name evidence="10" type="ORF">IAB60_01395</name>
</gene>
<evidence type="ECO:0000259" key="7">
    <source>
        <dbReference type="Pfam" id="PF00753"/>
    </source>
</evidence>
<feature type="domain" description="Metallo-beta-lactamase" evidence="7">
    <location>
        <begin position="536"/>
        <end position="731"/>
    </location>
</feature>
<evidence type="ECO:0000256" key="5">
    <source>
        <dbReference type="ARBA" id="ARBA00023136"/>
    </source>
</evidence>
<dbReference type="InterPro" id="IPR036866">
    <property type="entry name" value="RibonucZ/Hydroxyglut_hydro"/>
</dbReference>